<dbReference type="AlphaFoldDB" id="A0A3S4GPH3"/>
<sequence>MLAVATGIKKISIWRRLTRTLAAAAGCFTDENGYYCFRTIKPGPYPWRNQASDWRPAHIHFSLSGDAWAQRLITQMYFEGDPLIKQCPIVRTIKNDDAVRTLIAELDMHAAVPLDWSGLPLRPCSARPPRHAV</sequence>
<comment type="similarity">
    <text evidence="1">Belongs to the intradiol ring-cleavage dioxygenase family.</text>
</comment>
<dbReference type="GO" id="GO:0008199">
    <property type="term" value="F:ferric iron binding"/>
    <property type="evidence" value="ECO:0007669"/>
    <property type="project" value="InterPro"/>
</dbReference>
<name>A0A3S4GPH3_KLEPN</name>
<protein>
    <submittedName>
        <fullName evidence="5">Protocatechuate 34-dioxygenase subunit beta</fullName>
        <ecNumber evidence="5">1.13.11.3</ecNumber>
    </submittedName>
</protein>
<keyword evidence="2 5" id="KW-0223">Dioxygenase</keyword>
<evidence type="ECO:0000313" key="6">
    <source>
        <dbReference type="Proteomes" id="UP000282433"/>
    </source>
</evidence>
<dbReference type="Pfam" id="PF00775">
    <property type="entry name" value="Dioxygenase_C"/>
    <property type="match status" value="1"/>
</dbReference>
<dbReference type="EC" id="1.13.11.3" evidence="5"/>
<dbReference type="InterPro" id="IPR015889">
    <property type="entry name" value="Intradiol_dOase_core"/>
</dbReference>
<evidence type="ECO:0000259" key="4">
    <source>
        <dbReference type="Pfam" id="PF00775"/>
    </source>
</evidence>
<accession>A0A3S4GPH3</accession>
<evidence type="ECO:0000256" key="1">
    <source>
        <dbReference type="ARBA" id="ARBA00007825"/>
    </source>
</evidence>
<keyword evidence="3 5" id="KW-0560">Oxidoreductase</keyword>
<dbReference type="Gene3D" id="2.60.130.10">
    <property type="entry name" value="Aromatic compound dioxygenase"/>
    <property type="match status" value="1"/>
</dbReference>
<organism evidence="5 6">
    <name type="scientific">Klebsiella pneumoniae</name>
    <dbReference type="NCBI Taxonomy" id="573"/>
    <lineage>
        <taxon>Bacteria</taxon>
        <taxon>Pseudomonadati</taxon>
        <taxon>Pseudomonadota</taxon>
        <taxon>Gammaproteobacteria</taxon>
        <taxon>Enterobacterales</taxon>
        <taxon>Enterobacteriaceae</taxon>
        <taxon>Klebsiella/Raoultella group</taxon>
        <taxon>Klebsiella</taxon>
        <taxon>Klebsiella pneumoniae complex</taxon>
    </lineage>
</organism>
<dbReference type="Proteomes" id="UP000282433">
    <property type="component" value="Chromosome"/>
</dbReference>
<dbReference type="EMBL" id="LR134162">
    <property type="protein sequence ID" value="VEB08486.1"/>
    <property type="molecule type" value="Genomic_DNA"/>
</dbReference>
<gene>
    <name evidence="5" type="primary">pcaH_1</name>
    <name evidence="5" type="ORF">NCTC13635_07587</name>
</gene>
<evidence type="ECO:0000256" key="3">
    <source>
        <dbReference type="ARBA" id="ARBA00023002"/>
    </source>
</evidence>
<dbReference type="PANTHER" id="PTHR33711">
    <property type="entry name" value="DIOXYGENASE, PUTATIVE (AFU_ORTHOLOGUE AFUA_2G02910)-RELATED"/>
    <property type="match status" value="1"/>
</dbReference>
<dbReference type="PANTHER" id="PTHR33711:SF10">
    <property type="entry name" value="INTRADIOL RING-CLEAVAGE DIOXYGENASES DOMAIN-CONTAINING PROTEIN"/>
    <property type="match status" value="1"/>
</dbReference>
<dbReference type="InterPro" id="IPR000627">
    <property type="entry name" value="Intradiol_dOase_C"/>
</dbReference>
<dbReference type="InterPro" id="IPR050770">
    <property type="entry name" value="Intradiol_RC_Dioxygenase"/>
</dbReference>
<evidence type="ECO:0000256" key="2">
    <source>
        <dbReference type="ARBA" id="ARBA00022964"/>
    </source>
</evidence>
<reference evidence="5 6" key="1">
    <citation type="submission" date="2018-12" db="EMBL/GenBank/DDBJ databases">
        <authorList>
            <consortium name="Pathogen Informatics"/>
        </authorList>
    </citation>
    <scope>NUCLEOTIDE SEQUENCE [LARGE SCALE GENOMIC DNA]</scope>
    <source>
        <strain evidence="5 6">NCTC13635</strain>
    </source>
</reference>
<feature type="domain" description="Intradiol ring-cleavage dioxygenases" evidence="4">
    <location>
        <begin position="26"/>
        <end position="116"/>
    </location>
</feature>
<evidence type="ECO:0000313" key="5">
    <source>
        <dbReference type="EMBL" id="VEB08486.1"/>
    </source>
</evidence>
<dbReference type="GO" id="GO:0018578">
    <property type="term" value="F:protocatechuate 3,4-dioxygenase activity"/>
    <property type="evidence" value="ECO:0007669"/>
    <property type="project" value="UniProtKB-EC"/>
</dbReference>
<proteinExistence type="inferred from homology"/>
<dbReference type="SUPFAM" id="SSF49482">
    <property type="entry name" value="Aromatic compound dioxygenase"/>
    <property type="match status" value="1"/>
</dbReference>